<evidence type="ECO:0000256" key="1">
    <source>
        <dbReference type="SAM" id="Phobius"/>
    </source>
</evidence>
<dbReference type="AlphaFoldDB" id="A0A9X3S238"/>
<evidence type="ECO:0000313" key="3">
    <source>
        <dbReference type="Proteomes" id="UP001149140"/>
    </source>
</evidence>
<keyword evidence="1" id="KW-1133">Transmembrane helix</keyword>
<dbReference type="Proteomes" id="UP001149140">
    <property type="component" value="Unassembled WGS sequence"/>
</dbReference>
<name>A0A9X3S238_9ACTN</name>
<feature type="transmembrane region" description="Helical" evidence="1">
    <location>
        <begin position="130"/>
        <end position="152"/>
    </location>
</feature>
<keyword evidence="3" id="KW-1185">Reference proteome</keyword>
<feature type="transmembrane region" description="Helical" evidence="1">
    <location>
        <begin position="26"/>
        <end position="48"/>
    </location>
</feature>
<dbReference type="Pfam" id="PF10011">
    <property type="entry name" value="DUF2254"/>
    <property type="match status" value="1"/>
</dbReference>
<reference evidence="2" key="1">
    <citation type="submission" date="2022-10" db="EMBL/GenBank/DDBJ databases">
        <title>The WGS of Solirubrobacter ginsenosidimutans DSM 21036.</title>
        <authorList>
            <person name="Jiang Z."/>
        </authorList>
    </citation>
    <scope>NUCLEOTIDE SEQUENCE</scope>
    <source>
        <strain evidence="2">DSM 21036</strain>
    </source>
</reference>
<organism evidence="2 3">
    <name type="scientific">Solirubrobacter ginsenosidimutans</name>
    <dbReference type="NCBI Taxonomy" id="490573"/>
    <lineage>
        <taxon>Bacteria</taxon>
        <taxon>Bacillati</taxon>
        <taxon>Actinomycetota</taxon>
        <taxon>Thermoleophilia</taxon>
        <taxon>Solirubrobacterales</taxon>
        <taxon>Solirubrobacteraceae</taxon>
        <taxon>Solirubrobacter</taxon>
    </lineage>
</organism>
<feature type="transmembrane region" description="Helical" evidence="1">
    <location>
        <begin position="60"/>
        <end position="90"/>
    </location>
</feature>
<keyword evidence="1" id="KW-0812">Transmembrane</keyword>
<dbReference type="EMBL" id="JAPDOD010000030">
    <property type="protein sequence ID" value="MDA0164115.1"/>
    <property type="molecule type" value="Genomic_DNA"/>
</dbReference>
<comment type="caution">
    <text evidence="2">The sequence shown here is derived from an EMBL/GenBank/DDBJ whole genome shotgun (WGS) entry which is preliminary data.</text>
</comment>
<protein>
    <submittedName>
        <fullName evidence="2">DUF2254 domain-containing protein</fullName>
    </submittedName>
</protein>
<evidence type="ECO:0000313" key="2">
    <source>
        <dbReference type="EMBL" id="MDA0164115.1"/>
    </source>
</evidence>
<dbReference type="InterPro" id="IPR018723">
    <property type="entry name" value="DUF2254_membrane"/>
</dbReference>
<feature type="transmembrane region" description="Helical" evidence="1">
    <location>
        <begin position="102"/>
        <end position="124"/>
    </location>
</feature>
<proteinExistence type="predicted"/>
<sequence length="395" mass="42728">MAGEGRAQPAMHRGAALLHRRRLRTAVVQAVYVFAAVGLGLLVPTVSVGATVDSGRVTEVLVAIGAAFVPFIAIIYSLLFIVVQFSATAFTPRLNLFRDSPIVWHGFSFFTSVIVFAFTASFTIDKDTQTTVLVPIVITVLVLVALVMFRALQASAFKSIQLASTLSAVARRGREVVNDVYPEQTTEGPAAPAAHDAGDVRWPRRAGTLQGIDVPALVRCAERADVVIELCVQPGKVIHQHGRVALVHGAGTVAAHEVIRSLHTGIERTFDQDPTMALRVFADIALRALSPGINDPTTAIQALDEIDTLLRQIVARDLALETVNGSDGQPRVKLQLPTWDDFLTVALDEIIAISPSWPVQRRVEQLLTDLIEIAPAEHAEALRARSDPPQPQDPR</sequence>
<gene>
    <name evidence="2" type="ORF">OM076_27830</name>
</gene>
<keyword evidence="1" id="KW-0472">Membrane</keyword>
<accession>A0A9X3S238</accession>